<dbReference type="InterPro" id="IPR005578">
    <property type="entry name" value="Yif1_fam"/>
</dbReference>
<reference evidence="11 12" key="1">
    <citation type="submission" date="2023-04" db="EMBL/GenBank/DDBJ databases">
        <title>Genome of Basidiobolus ranarum AG-B5.</title>
        <authorList>
            <person name="Stajich J.E."/>
            <person name="Carter-House D."/>
            <person name="Gryganskyi A."/>
        </authorList>
    </citation>
    <scope>NUCLEOTIDE SEQUENCE [LARGE SCALE GENOMIC DNA]</scope>
    <source>
        <strain evidence="11 12">AG-B5</strain>
    </source>
</reference>
<name>A0ABR2W1B3_9FUNG</name>
<keyword evidence="6 9" id="KW-1133">Transmembrane helix</keyword>
<evidence type="ECO:0000256" key="8">
    <source>
        <dbReference type="ARBA" id="ARBA00023136"/>
    </source>
</evidence>
<feature type="transmembrane region" description="Helical" evidence="9">
    <location>
        <begin position="208"/>
        <end position="227"/>
    </location>
</feature>
<dbReference type="PANTHER" id="PTHR14083">
    <property type="entry name" value="YIP1 INTERACTING FACTOR HOMOLOG YIF1 PROTEIN"/>
    <property type="match status" value="1"/>
</dbReference>
<dbReference type="PANTHER" id="PTHR14083:SF0">
    <property type="entry name" value="YIP1D-INTERACTING FACTOR 1, ISOFORM C"/>
    <property type="match status" value="1"/>
</dbReference>
<feature type="transmembrane region" description="Helical" evidence="9">
    <location>
        <begin position="266"/>
        <end position="285"/>
    </location>
</feature>
<evidence type="ECO:0000313" key="11">
    <source>
        <dbReference type="EMBL" id="KAK9712954.1"/>
    </source>
</evidence>
<keyword evidence="5 9" id="KW-0653">Protein transport</keyword>
<organism evidence="11 12">
    <name type="scientific">Basidiobolus ranarum</name>
    <dbReference type="NCBI Taxonomy" id="34480"/>
    <lineage>
        <taxon>Eukaryota</taxon>
        <taxon>Fungi</taxon>
        <taxon>Fungi incertae sedis</taxon>
        <taxon>Zoopagomycota</taxon>
        <taxon>Entomophthoromycotina</taxon>
        <taxon>Basidiobolomycetes</taxon>
        <taxon>Basidiobolales</taxon>
        <taxon>Basidiobolaceae</taxon>
        <taxon>Basidiobolus</taxon>
    </lineage>
</organism>
<feature type="compositionally biased region" description="Pro residues" evidence="10">
    <location>
        <begin position="25"/>
        <end position="40"/>
    </location>
</feature>
<keyword evidence="4 9" id="KW-0256">Endoplasmic reticulum</keyword>
<comment type="caution">
    <text evidence="11">The sequence shown here is derived from an EMBL/GenBank/DDBJ whole genome shotgun (WGS) entry which is preliminary data.</text>
</comment>
<keyword evidence="2 9" id="KW-0813">Transport</keyword>
<evidence type="ECO:0000256" key="3">
    <source>
        <dbReference type="ARBA" id="ARBA00022692"/>
    </source>
</evidence>
<proteinExistence type="inferred from homology"/>
<feature type="compositionally biased region" description="Low complexity" evidence="10">
    <location>
        <begin position="43"/>
        <end position="74"/>
    </location>
</feature>
<sequence length="325" mass="36928">MDGNYYAQGTQQEGYYQQNPYGNPASPPLQHPVPQHPFPIPEASSPQPQYHQPHSPQGHPQQPPYQQAPAQPYGFDFNDLQGAQAIGVQFGRSAVMAGQDYVHRNLDRYVSVANLKFYFNVSNMYVVNKLRLLLFPFRHQTWSRQIKRSEENGQIEGYRPPREDINSPDLYIPVMSFVTYILLVGLTIGRRGDGQFTPDVLGRTASTALGLVFGEVLIMRLFCYLLGISGDVLLLDLVAYSGYKFVGVIVSMLFRFIQSSSVDWGVYIYTNIAFGFFLLRSLRYVVLPDANSPTTMVNMQRKRRVHFLFCVAALQFVSAWLLLNH</sequence>
<feature type="compositionally biased region" description="Polar residues" evidence="10">
    <location>
        <begin position="7"/>
        <end position="21"/>
    </location>
</feature>
<evidence type="ECO:0000256" key="10">
    <source>
        <dbReference type="SAM" id="MobiDB-lite"/>
    </source>
</evidence>
<evidence type="ECO:0000256" key="7">
    <source>
        <dbReference type="ARBA" id="ARBA00023034"/>
    </source>
</evidence>
<feature type="transmembrane region" description="Helical" evidence="9">
    <location>
        <begin position="233"/>
        <end position="254"/>
    </location>
</feature>
<evidence type="ECO:0000256" key="1">
    <source>
        <dbReference type="ARBA" id="ARBA00009727"/>
    </source>
</evidence>
<evidence type="ECO:0000256" key="2">
    <source>
        <dbReference type="ARBA" id="ARBA00022448"/>
    </source>
</evidence>
<comment type="subcellular location">
    <subcellularLocation>
        <location evidence="9">Endoplasmic reticulum membrane</location>
        <topology evidence="9">Multi-pass membrane protein</topology>
    </subcellularLocation>
    <subcellularLocation>
        <location evidence="9">Golgi apparatus membrane</location>
        <topology evidence="9">Multi-pass membrane protein</topology>
    </subcellularLocation>
</comment>
<keyword evidence="8 9" id="KW-0472">Membrane</keyword>
<comment type="function">
    <text evidence="9">Has a role in transport between endoplasmic reticulum and Golgi.</text>
</comment>
<evidence type="ECO:0000256" key="4">
    <source>
        <dbReference type="ARBA" id="ARBA00022824"/>
    </source>
</evidence>
<evidence type="ECO:0000256" key="5">
    <source>
        <dbReference type="ARBA" id="ARBA00022927"/>
    </source>
</evidence>
<protein>
    <recommendedName>
        <fullName evidence="9">Protein YIF1</fullName>
    </recommendedName>
</protein>
<dbReference type="EMBL" id="JASJQH010007188">
    <property type="protein sequence ID" value="KAK9712954.1"/>
    <property type="molecule type" value="Genomic_DNA"/>
</dbReference>
<feature type="transmembrane region" description="Helical" evidence="9">
    <location>
        <begin position="305"/>
        <end position="323"/>
    </location>
</feature>
<evidence type="ECO:0000256" key="9">
    <source>
        <dbReference type="RuleBase" id="RU368073"/>
    </source>
</evidence>
<evidence type="ECO:0000313" key="12">
    <source>
        <dbReference type="Proteomes" id="UP001479436"/>
    </source>
</evidence>
<gene>
    <name evidence="11" type="primary">hrf1</name>
    <name evidence="11" type="ORF">K7432_006791</name>
</gene>
<accession>A0ABR2W1B3</accession>
<evidence type="ECO:0000256" key="6">
    <source>
        <dbReference type="ARBA" id="ARBA00022989"/>
    </source>
</evidence>
<keyword evidence="7 9" id="KW-0333">Golgi apparatus</keyword>
<dbReference type="Pfam" id="PF03878">
    <property type="entry name" value="YIF1"/>
    <property type="match status" value="1"/>
</dbReference>
<dbReference type="Proteomes" id="UP001479436">
    <property type="component" value="Unassembled WGS sequence"/>
</dbReference>
<keyword evidence="3 9" id="KW-0812">Transmembrane</keyword>
<feature type="region of interest" description="Disordered" evidence="10">
    <location>
        <begin position="1"/>
        <end position="76"/>
    </location>
</feature>
<feature type="transmembrane region" description="Helical" evidence="9">
    <location>
        <begin position="170"/>
        <end position="188"/>
    </location>
</feature>
<comment type="similarity">
    <text evidence="1 9">Belongs to the YIF1 family.</text>
</comment>
<keyword evidence="12" id="KW-1185">Reference proteome</keyword>